<comment type="subcellular location">
    <subcellularLocation>
        <location evidence="1 8">Cell membrane</location>
        <topology evidence="1 8">Multi-pass membrane protein</topology>
    </subcellularLocation>
</comment>
<name>A0A1H0NER5_9ACTN</name>
<keyword evidence="7 8" id="KW-0472">Membrane</keyword>
<evidence type="ECO:0000256" key="1">
    <source>
        <dbReference type="ARBA" id="ARBA00004651"/>
    </source>
</evidence>
<keyword evidence="6 8" id="KW-1133">Transmembrane helix</keyword>
<dbReference type="CDD" id="cd06261">
    <property type="entry name" value="TM_PBP2"/>
    <property type="match status" value="1"/>
</dbReference>
<dbReference type="InterPro" id="IPR010065">
    <property type="entry name" value="AA_ABC_transptr_permease_3TM"/>
</dbReference>
<dbReference type="GO" id="GO:0022857">
    <property type="term" value="F:transmembrane transporter activity"/>
    <property type="evidence" value="ECO:0007669"/>
    <property type="project" value="InterPro"/>
</dbReference>
<dbReference type="GO" id="GO:0006865">
    <property type="term" value="P:amino acid transport"/>
    <property type="evidence" value="ECO:0007669"/>
    <property type="project" value="UniProtKB-KW"/>
</dbReference>
<evidence type="ECO:0000256" key="2">
    <source>
        <dbReference type="ARBA" id="ARBA00022448"/>
    </source>
</evidence>
<evidence type="ECO:0000256" key="4">
    <source>
        <dbReference type="ARBA" id="ARBA00022692"/>
    </source>
</evidence>
<evidence type="ECO:0000256" key="9">
    <source>
        <dbReference type="SAM" id="MobiDB-lite"/>
    </source>
</evidence>
<keyword evidence="3" id="KW-1003">Cell membrane</keyword>
<reference evidence="11 12" key="1">
    <citation type="submission" date="2016-10" db="EMBL/GenBank/DDBJ databases">
        <authorList>
            <person name="de Groot N.N."/>
        </authorList>
    </citation>
    <scope>NUCLEOTIDE SEQUENCE [LARGE SCALE GENOMIC DNA]</scope>
    <source>
        <strain evidence="11 12">CGMCC 4.2022</strain>
    </source>
</reference>
<dbReference type="InterPro" id="IPR035906">
    <property type="entry name" value="MetI-like_sf"/>
</dbReference>
<keyword evidence="12" id="KW-1185">Reference proteome</keyword>
<comment type="similarity">
    <text evidence="8">Belongs to the binding-protein-dependent transport system permease family.</text>
</comment>
<dbReference type="AlphaFoldDB" id="A0A1H0NER5"/>
<feature type="region of interest" description="Disordered" evidence="9">
    <location>
        <begin position="1"/>
        <end position="26"/>
    </location>
</feature>
<dbReference type="Gene3D" id="1.10.3720.10">
    <property type="entry name" value="MetI-like"/>
    <property type="match status" value="1"/>
</dbReference>
<evidence type="ECO:0000256" key="8">
    <source>
        <dbReference type="RuleBase" id="RU363032"/>
    </source>
</evidence>
<feature type="compositionally biased region" description="Low complexity" evidence="9">
    <location>
        <begin position="8"/>
        <end position="18"/>
    </location>
</feature>
<evidence type="ECO:0000313" key="11">
    <source>
        <dbReference type="EMBL" id="SDO91267.1"/>
    </source>
</evidence>
<dbReference type="PROSITE" id="PS50928">
    <property type="entry name" value="ABC_TM1"/>
    <property type="match status" value="1"/>
</dbReference>
<dbReference type="RefSeq" id="WP_176930520.1">
    <property type="nucleotide sequence ID" value="NZ_FNIE01000014.1"/>
</dbReference>
<evidence type="ECO:0000259" key="10">
    <source>
        <dbReference type="PROSITE" id="PS50928"/>
    </source>
</evidence>
<feature type="transmembrane region" description="Helical" evidence="8">
    <location>
        <begin position="91"/>
        <end position="109"/>
    </location>
</feature>
<evidence type="ECO:0000256" key="7">
    <source>
        <dbReference type="ARBA" id="ARBA00023136"/>
    </source>
</evidence>
<dbReference type="STRING" id="310781.SAMN05216259_11444"/>
<feature type="transmembrane region" description="Helical" evidence="8">
    <location>
        <begin position="167"/>
        <end position="186"/>
    </location>
</feature>
<evidence type="ECO:0000256" key="3">
    <source>
        <dbReference type="ARBA" id="ARBA00022475"/>
    </source>
</evidence>
<protein>
    <submittedName>
        <fullName evidence="11">Polar amino acid transport system permease protein</fullName>
    </submittedName>
</protein>
<dbReference type="FunFam" id="1.10.3720.10:FF:000006">
    <property type="entry name" value="Glutamate/aspartate ABC transporter, permease protein GltK"/>
    <property type="match status" value="1"/>
</dbReference>
<dbReference type="Pfam" id="PF00528">
    <property type="entry name" value="BPD_transp_1"/>
    <property type="match status" value="1"/>
</dbReference>
<evidence type="ECO:0000313" key="12">
    <source>
        <dbReference type="Proteomes" id="UP000199341"/>
    </source>
</evidence>
<evidence type="ECO:0000256" key="5">
    <source>
        <dbReference type="ARBA" id="ARBA00022970"/>
    </source>
</evidence>
<accession>A0A1H0NER5</accession>
<dbReference type="NCBIfam" id="TIGR01726">
    <property type="entry name" value="HEQRo_perm_3TM"/>
    <property type="match status" value="1"/>
</dbReference>
<sequence>MAPHTRSGPAAAELPAATGAGGGRELPAEPPRWHAILAVRPSGLPLTVVVLVLAAMGAHLLVTAPSIQWHVVAHYFTSSEVLDGLVRTIELTVLAMAIGVGLGAVLAVMRMARNPVLSGSAGLYIWFFRGAPLLVQILFWFNLASFIPRLSLGVPFGPSFTSWDTNHLVTPFVAAVLGLGLNEAAYMSEIVRAGILSVDAGQGEAAAALGMKRGHVMRRIVLPQAMRVIVPPTGNQMIGMLKSSSLVSVTSMPELLYSVQLVYSRTFQTIPLLVVATLWYLLMTTVLSWGQYYVERHFGRGSARELPPTPLRRTLDRIGAALARLERATARAGLDKHTGEAA</sequence>
<dbReference type="PANTHER" id="PTHR30614:SF0">
    <property type="entry name" value="L-CYSTINE TRANSPORT SYSTEM PERMEASE PROTEIN TCYL"/>
    <property type="match status" value="1"/>
</dbReference>
<feature type="transmembrane region" description="Helical" evidence="8">
    <location>
        <begin position="46"/>
        <end position="71"/>
    </location>
</feature>
<feature type="transmembrane region" description="Helical" evidence="8">
    <location>
        <begin position="269"/>
        <end position="294"/>
    </location>
</feature>
<keyword evidence="2 8" id="KW-0813">Transport</keyword>
<proteinExistence type="inferred from homology"/>
<dbReference type="InterPro" id="IPR000515">
    <property type="entry name" value="MetI-like"/>
</dbReference>
<dbReference type="PANTHER" id="PTHR30614">
    <property type="entry name" value="MEMBRANE COMPONENT OF AMINO ACID ABC TRANSPORTER"/>
    <property type="match status" value="1"/>
</dbReference>
<dbReference type="GO" id="GO:0043190">
    <property type="term" value="C:ATP-binding cassette (ABC) transporter complex"/>
    <property type="evidence" value="ECO:0007669"/>
    <property type="project" value="InterPro"/>
</dbReference>
<organism evidence="11 12">
    <name type="scientific">Actinacidiphila guanduensis</name>
    <dbReference type="NCBI Taxonomy" id="310781"/>
    <lineage>
        <taxon>Bacteria</taxon>
        <taxon>Bacillati</taxon>
        <taxon>Actinomycetota</taxon>
        <taxon>Actinomycetes</taxon>
        <taxon>Kitasatosporales</taxon>
        <taxon>Streptomycetaceae</taxon>
        <taxon>Actinacidiphila</taxon>
    </lineage>
</organism>
<dbReference type="EMBL" id="FNIE01000014">
    <property type="protein sequence ID" value="SDO91267.1"/>
    <property type="molecule type" value="Genomic_DNA"/>
</dbReference>
<dbReference type="InterPro" id="IPR043429">
    <property type="entry name" value="ArtM/GltK/GlnP/TcyL/YhdX-like"/>
</dbReference>
<keyword evidence="4 8" id="KW-0812">Transmembrane</keyword>
<gene>
    <name evidence="11" type="ORF">SAMN05216259_11444</name>
</gene>
<feature type="domain" description="ABC transmembrane type-1" evidence="10">
    <location>
        <begin position="85"/>
        <end position="291"/>
    </location>
</feature>
<keyword evidence="5" id="KW-0029">Amino-acid transport</keyword>
<dbReference type="SUPFAM" id="SSF161098">
    <property type="entry name" value="MetI-like"/>
    <property type="match status" value="1"/>
</dbReference>
<dbReference type="Proteomes" id="UP000199341">
    <property type="component" value="Unassembled WGS sequence"/>
</dbReference>
<feature type="transmembrane region" description="Helical" evidence="8">
    <location>
        <begin position="121"/>
        <end position="147"/>
    </location>
</feature>
<evidence type="ECO:0000256" key="6">
    <source>
        <dbReference type="ARBA" id="ARBA00022989"/>
    </source>
</evidence>